<dbReference type="Pfam" id="PF04143">
    <property type="entry name" value="Sulf_transp"/>
    <property type="match status" value="1"/>
</dbReference>
<feature type="transmembrane region" description="Helical" evidence="9">
    <location>
        <begin position="125"/>
        <end position="143"/>
    </location>
</feature>
<evidence type="ECO:0000256" key="4">
    <source>
        <dbReference type="ARBA" id="ARBA00022519"/>
    </source>
</evidence>
<evidence type="ECO:0000256" key="9">
    <source>
        <dbReference type="SAM" id="Phobius"/>
    </source>
</evidence>
<feature type="transmembrane region" description="Helical" evidence="9">
    <location>
        <begin position="163"/>
        <end position="185"/>
    </location>
</feature>
<keyword evidence="6 9" id="KW-1133">Transmembrane helix</keyword>
<dbReference type="OrthoDB" id="9814020at2"/>
<keyword evidence="5 9" id="KW-0812">Transmembrane</keyword>
<sequence length="187" mass="20096">MLDLIRQPWPWYASGFAISAIMVLLLYFGKSFGFSSNLRTICSMAGAGSKSDFFDFDWKGEIWNLLFLVGSILGGYIVSVWLNSPAPLQLSETTITDLHKLGISFDGGLNPDQLFGRQILSSPKTILLLLAGGVLVGFGSRYAGGCTSGHAISGLSNLQIPSLIAVVGFFIGGLAMTHLIFPVLFKL</sequence>
<evidence type="ECO:0000256" key="8">
    <source>
        <dbReference type="ARBA" id="ARBA00035655"/>
    </source>
</evidence>
<name>A0A5R9KZP1_9BACT</name>
<evidence type="ECO:0000256" key="5">
    <source>
        <dbReference type="ARBA" id="ARBA00022692"/>
    </source>
</evidence>
<dbReference type="InterPro" id="IPR007272">
    <property type="entry name" value="Sulf_transp_TsuA/YedE"/>
</dbReference>
<gene>
    <name evidence="10" type="ORF">FEN17_18205</name>
</gene>
<evidence type="ECO:0000256" key="3">
    <source>
        <dbReference type="ARBA" id="ARBA00022475"/>
    </source>
</evidence>
<evidence type="ECO:0000256" key="2">
    <source>
        <dbReference type="ARBA" id="ARBA00022448"/>
    </source>
</evidence>
<dbReference type="PANTHER" id="PTHR30574:SF1">
    <property type="entry name" value="SULPHUR TRANSPORT DOMAIN-CONTAINING PROTEIN"/>
    <property type="match status" value="1"/>
</dbReference>
<dbReference type="Proteomes" id="UP000306402">
    <property type="component" value="Unassembled WGS sequence"/>
</dbReference>
<comment type="caution">
    <text evidence="10">The sequence shown here is derived from an EMBL/GenBank/DDBJ whole genome shotgun (WGS) entry which is preliminary data.</text>
</comment>
<comment type="subcellular location">
    <subcellularLocation>
        <location evidence="1">Cell inner membrane</location>
        <topology evidence="1">Multi-pass membrane protein</topology>
    </subcellularLocation>
</comment>
<evidence type="ECO:0000313" key="10">
    <source>
        <dbReference type="EMBL" id="TLV01618.1"/>
    </source>
</evidence>
<proteinExistence type="inferred from homology"/>
<evidence type="ECO:0000313" key="11">
    <source>
        <dbReference type="Proteomes" id="UP000306402"/>
    </source>
</evidence>
<keyword evidence="7 9" id="KW-0472">Membrane</keyword>
<keyword evidence="4" id="KW-0997">Cell inner membrane</keyword>
<keyword evidence="2" id="KW-0813">Transport</keyword>
<keyword evidence="11" id="KW-1185">Reference proteome</keyword>
<keyword evidence="3" id="KW-1003">Cell membrane</keyword>
<dbReference type="GO" id="GO:0005886">
    <property type="term" value="C:plasma membrane"/>
    <property type="evidence" value="ECO:0007669"/>
    <property type="project" value="UniProtKB-SubCell"/>
</dbReference>
<protein>
    <submittedName>
        <fullName evidence="10">YeeE/YedE family protein</fullName>
    </submittedName>
</protein>
<evidence type="ECO:0000256" key="7">
    <source>
        <dbReference type="ARBA" id="ARBA00023136"/>
    </source>
</evidence>
<comment type="similarity">
    <text evidence="8">Belongs to the TsuA/YedE (TC 9.B.102) family.</text>
</comment>
<dbReference type="EMBL" id="VCEJ01000004">
    <property type="protein sequence ID" value="TLV01618.1"/>
    <property type="molecule type" value="Genomic_DNA"/>
</dbReference>
<feature type="transmembrane region" description="Helical" evidence="9">
    <location>
        <begin position="62"/>
        <end position="82"/>
    </location>
</feature>
<dbReference type="PANTHER" id="PTHR30574">
    <property type="entry name" value="INNER MEMBRANE PROTEIN YEDE"/>
    <property type="match status" value="1"/>
</dbReference>
<feature type="transmembrane region" description="Helical" evidence="9">
    <location>
        <begin position="9"/>
        <end position="29"/>
    </location>
</feature>
<dbReference type="AlphaFoldDB" id="A0A5R9KZP1"/>
<reference evidence="10 11" key="1">
    <citation type="submission" date="2019-05" db="EMBL/GenBank/DDBJ databases">
        <authorList>
            <person name="Qu J.-H."/>
        </authorList>
    </citation>
    <scope>NUCLEOTIDE SEQUENCE [LARGE SCALE GENOMIC DNA]</scope>
    <source>
        <strain evidence="10 11">T17</strain>
    </source>
</reference>
<accession>A0A5R9KZP1</accession>
<evidence type="ECO:0000256" key="1">
    <source>
        <dbReference type="ARBA" id="ARBA00004429"/>
    </source>
</evidence>
<organism evidence="10 11">
    <name type="scientific">Dyadobacter luticola</name>
    <dbReference type="NCBI Taxonomy" id="1979387"/>
    <lineage>
        <taxon>Bacteria</taxon>
        <taxon>Pseudomonadati</taxon>
        <taxon>Bacteroidota</taxon>
        <taxon>Cytophagia</taxon>
        <taxon>Cytophagales</taxon>
        <taxon>Spirosomataceae</taxon>
        <taxon>Dyadobacter</taxon>
    </lineage>
</organism>
<evidence type="ECO:0000256" key="6">
    <source>
        <dbReference type="ARBA" id="ARBA00022989"/>
    </source>
</evidence>